<accession>A0A409VYH4</accession>
<organism evidence="2 3">
    <name type="scientific">Gymnopilus dilepis</name>
    <dbReference type="NCBI Taxonomy" id="231916"/>
    <lineage>
        <taxon>Eukaryota</taxon>
        <taxon>Fungi</taxon>
        <taxon>Dikarya</taxon>
        <taxon>Basidiomycota</taxon>
        <taxon>Agaricomycotina</taxon>
        <taxon>Agaricomycetes</taxon>
        <taxon>Agaricomycetidae</taxon>
        <taxon>Agaricales</taxon>
        <taxon>Agaricineae</taxon>
        <taxon>Hymenogastraceae</taxon>
        <taxon>Gymnopilus</taxon>
    </lineage>
</organism>
<feature type="compositionally biased region" description="Polar residues" evidence="1">
    <location>
        <begin position="162"/>
        <end position="175"/>
    </location>
</feature>
<feature type="region of interest" description="Disordered" evidence="1">
    <location>
        <begin position="157"/>
        <end position="178"/>
    </location>
</feature>
<comment type="caution">
    <text evidence="2">The sequence shown here is derived from an EMBL/GenBank/DDBJ whole genome shotgun (WGS) entry which is preliminary data.</text>
</comment>
<feature type="compositionally biased region" description="Low complexity" evidence="1">
    <location>
        <begin position="474"/>
        <end position="483"/>
    </location>
</feature>
<sequence length="528" mass="56501">MPHGTSDSEDGGALLSATIAATPRATPRVGRRSVDIASDVSSAAHGVGRASLESGVDADEGCQLPFWLRQLPANHVDLGHLGHIRIYPNHSTSTSTADAAAADKADQPSRLALFTHGQSSHSCLPSSSSSSPLRPSDLYFSCACEDSGKRMLGVAAREGPGRSTSQSTTVPSNARQLKPGYGLRSLDVLSPSILPSPTFFTPTPRRLPCRLVESTPNIEQAHAQCSMQHAAGGRTVTRGGGRTTDTLSPPCSAAAGSSRPRAAHQVNKLQRHSASLLPWQGPSSGQPVCLLPNLNLQVGRRCIVLYILDAADVYVSSLESRLWMRGYGCICSWMRYRCRSNWDEDEERKVEQGVGRGGGEAGRNSFCDLKIPARTSQAYSGGPEAGLTWDRNGQGVRRERGTWKRTQNPPTSPHISNPSYPQCICVPSSRWWRRAVSLASLLASNLAVGPDAADGNAWFFAGMELGGKRTSVLAQRQHAQQDQAQKRVHDQSSSTSLSTETPSSPHPPGRHCQAQTPTAARASCTCML</sequence>
<feature type="region of interest" description="Disordered" evidence="1">
    <location>
        <begin position="472"/>
        <end position="516"/>
    </location>
</feature>
<dbReference type="Proteomes" id="UP000284706">
    <property type="component" value="Unassembled WGS sequence"/>
</dbReference>
<keyword evidence="3" id="KW-1185">Reference proteome</keyword>
<evidence type="ECO:0000313" key="3">
    <source>
        <dbReference type="Proteomes" id="UP000284706"/>
    </source>
</evidence>
<protein>
    <submittedName>
        <fullName evidence="2">Uncharacterized protein</fullName>
    </submittedName>
</protein>
<dbReference type="AlphaFoldDB" id="A0A409VYH4"/>
<reference evidence="2 3" key="1">
    <citation type="journal article" date="2018" name="Evol. Lett.">
        <title>Horizontal gene cluster transfer increased hallucinogenic mushroom diversity.</title>
        <authorList>
            <person name="Reynolds H.T."/>
            <person name="Vijayakumar V."/>
            <person name="Gluck-Thaler E."/>
            <person name="Korotkin H.B."/>
            <person name="Matheny P.B."/>
            <person name="Slot J.C."/>
        </authorList>
    </citation>
    <scope>NUCLEOTIDE SEQUENCE [LARGE SCALE GENOMIC DNA]</scope>
    <source>
        <strain evidence="2 3">SRW20</strain>
    </source>
</reference>
<feature type="compositionally biased region" description="Polar residues" evidence="1">
    <location>
        <begin position="404"/>
        <end position="417"/>
    </location>
</feature>
<evidence type="ECO:0000256" key="1">
    <source>
        <dbReference type="SAM" id="MobiDB-lite"/>
    </source>
</evidence>
<name>A0A409VYH4_9AGAR</name>
<proteinExistence type="predicted"/>
<evidence type="ECO:0000313" key="2">
    <source>
        <dbReference type="EMBL" id="PPQ71305.1"/>
    </source>
</evidence>
<dbReference type="EMBL" id="NHYE01005508">
    <property type="protein sequence ID" value="PPQ71305.1"/>
    <property type="molecule type" value="Genomic_DNA"/>
</dbReference>
<feature type="compositionally biased region" description="Low complexity" evidence="1">
    <location>
        <begin position="492"/>
        <end position="503"/>
    </location>
</feature>
<dbReference type="InParanoid" id="A0A409VYH4"/>
<gene>
    <name evidence="2" type="ORF">CVT26_011954</name>
</gene>
<feature type="region of interest" description="Disordered" evidence="1">
    <location>
        <begin position="377"/>
        <end position="417"/>
    </location>
</feature>